<gene>
    <name evidence="10" type="ORF">M569_13036</name>
</gene>
<evidence type="ECO:0000256" key="3">
    <source>
        <dbReference type="ARBA" id="ARBA00012307"/>
    </source>
</evidence>
<comment type="similarity">
    <text evidence="2">Belongs to the thiolase-like superfamily. Chalcone/stilbene synthases family.</text>
</comment>
<dbReference type="GO" id="GO:0016020">
    <property type="term" value="C:membrane"/>
    <property type="evidence" value="ECO:0007669"/>
    <property type="project" value="InterPro"/>
</dbReference>
<sequence>LALCLLASLFLVILKLYLTSRPSPVYLVDFVCFTPPKFCRVPFSTFIEHVKMMDLVDERSIDFMAKVLTRSGQSQETYLPPSLHYIPPKSDHREAVGEVEMALFPVLQQLLDGTNTSPKDVDLLIVNCSGFCPNPSLSSMVINRFSMREDVKSFTLTGMGCSASAVAVDMARNILRTNRNSNAVILSTEILSTGWYTGKDQSMLMLNCLFRMGAAAVLVSNRKEAKRTAKYKLIHSVRTQRAFDDRAYLSAIREEDSDGLTGVTLRKDLLQVAGETLRSNIKILGRKLLPYTEILLYTISVIKKRYWDKSAEIYTPDFRRAVKHFCLPTSGKAVIGEIGKGLRLADGEMEPALMTLHRFGNQSSSSLWYELSYLEAKGRIMEGDRVWQLGMGTGPKCTSLVWESLRPILASAHKGPWADCIHRYPV</sequence>
<organism evidence="10 11">
    <name type="scientific">Genlisea aurea</name>
    <dbReference type="NCBI Taxonomy" id="192259"/>
    <lineage>
        <taxon>Eukaryota</taxon>
        <taxon>Viridiplantae</taxon>
        <taxon>Streptophyta</taxon>
        <taxon>Embryophyta</taxon>
        <taxon>Tracheophyta</taxon>
        <taxon>Spermatophyta</taxon>
        <taxon>Magnoliopsida</taxon>
        <taxon>eudicotyledons</taxon>
        <taxon>Gunneridae</taxon>
        <taxon>Pentapetalae</taxon>
        <taxon>asterids</taxon>
        <taxon>lamiids</taxon>
        <taxon>Lamiales</taxon>
        <taxon>Lentibulariaceae</taxon>
        <taxon>Genlisea</taxon>
    </lineage>
</organism>
<evidence type="ECO:0000256" key="2">
    <source>
        <dbReference type="ARBA" id="ARBA00005531"/>
    </source>
</evidence>
<dbReference type="InterPro" id="IPR013747">
    <property type="entry name" value="ACP_syn_III_C"/>
</dbReference>
<dbReference type="InterPro" id="IPR013601">
    <property type="entry name" value="FAE1_typ3_polyketide_synth"/>
</dbReference>
<dbReference type="AlphaFoldDB" id="S8DG24"/>
<proteinExistence type="inferred from homology"/>
<evidence type="ECO:0000256" key="6">
    <source>
        <dbReference type="ARBA" id="ARBA00047375"/>
    </source>
</evidence>
<dbReference type="InterPro" id="IPR012392">
    <property type="entry name" value="3-ktacl-CoA_syn"/>
</dbReference>
<evidence type="ECO:0000313" key="11">
    <source>
        <dbReference type="Proteomes" id="UP000015453"/>
    </source>
</evidence>
<dbReference type="EMBL" id="AUSU01006610">
    <property type="protein sequence ID" value="EPS61758.1"/>
    <property type="molecule type" value="Genomic_DNA"/>
</dbReference>
<evidence type="ECO:0000256" key="7">
    <source>
        <dbReference type="SAM" id="SignalP"/>
    </source>
</evidence>
<dbReference type="OrthoDB" id="329835at2759"/>
<evidence type="ECO:0000256" key="5">
    <source>
        <dbReference type="ARBA" id="ARBA00023315"/>
    </source>
</evidence>
<comment type="catalytic activity">
    <reaction evidence="6">
        <text>a very-long-chain acyl-CoA + malonyl-CoA + H(+) = a very-long-chain 3-oxoacyl-CoA + CO2 + CoA</text>
        <dbReference type="Rhea" id="RHEA:32727"/>
        <dbReference type="ChEBI" id="CHEBI:15378"/>
        <dbReference type="ChEBI" id="CHEBI:16526"/>
        <dbReference type="ChEBI" id="CHEBI:57287"/>
        <dbReference type="ChEBI" id="CHEBI:57384"/>
        <dbReference type="ChEBI" id="CHEBI:90725"/>
        <dbReference type="ChEBI" id="CHEBI:90736"/>
        <dbReference type="EC" id="2.3.1.199"/>
    </reaction>
</comment>
<feature type="domain" description="Beta-ketoacyl-[acyl-carrier-protein] synthase III C-terminal" evidence="9">
    <location>
        <begin position="322"/>
        <end position="403"/>
    </location>
</feature>
<dbReference type="PANTHER" id="PTHR31561">
    <property type="entry name" value="3-KETOACYL-COA SYNTHASE"/>
    <property type="match status" value="1"/>
</dbReference>
<feature type="non-terminal residue" evidence="10">
    <location>
        <position position="426"/>
    </location>
</feature>
<comment type="pathway">
    <text evidence="1">Lipid metabolism; fatty acid biosynthesis.</text>
</comment>
<evidence type="ECO:0000256" key="4">
    <source>
        <dbReference type="ARBA" id="ARBA00022679"/>
    </source>
</evidence>
<dbReference type="InterPro" id="IPR016039">
    <property type="entry name" value="Thiolase-like"/>
</dbReference>
<dbReference type="EC" id="2.3.1.199" evidence="3"/>
<keyword evidence="7" id="KW-0732">Signal</keyword>
<evidence type="ECO:0000313" key="10">
    <source>
        <dbReference type="EMBL" id="EPS61758.1"/>
    </source>
</evidence>
<evidence type="ECO:0000256" key="1">
    <source>
        <dbReference type="ARBA" id="ARBA00005194"/>
    </source>
</evidence>
<reference evidence="10 11" key="1">
    <citation type="journal article" date="2013" name="BMC Genomics">
        <title>The miniature genome of a carnivorous plant Genlisea aurea contains a low number of genes and short non-coding sequences.</title>
        <authorList>
            <person name="Leushkin E.V."/>
            <person name="Sutormin R.A."/>
            <person name="Nabieva E.R."/>
            <person name="Penin A.A."/>
            <person name="Kondrashov A.S."/>
            <person name="Logacheva M.D."/>
        </authorList>
    </citation>
    <scope>NUCLEOTIDE SEQUENCE [LARGE SCALE GENOMIC DNA]</scope>
</reference>
<feature type="domain" description="FAE" evidence="8">
    <location>
        <begin position="17"/>
        <end position="305"/>
    </location>
</feature>
<feature type="non-terminal residue" evidence="10">
    <location>
        <position position="1"/>
    </location>
</feature>
<dbReference type="SUPFAM" id="SSF53901">
    <property type="entry name" value="Thiolase-like"/>
    <property type="match status" value="2"/>
</dbReference>
<dbReference type="Pfam" id="PF08392">
    <property type="entry name" value="FAE1_CUT1_RppA"/>
    <property type="match status" value="1"/>
</dbReference>
<dbReference type="Pfam" id="PF08541">
    <property type="entry name" value="ACP_syn_III_C"/>
    <property type="match status" value="1"/>
</dbReference>
<evidence type="ECO:0000259" key="8">
    <source>
        <dbReference type="Pfam" id="PF08392"/>
    </source>
</evidence>
<dbReference type="UniPathway" id="UPA00094"/>
<dbReference type="GO" id="GO:0006633">
    <property type="term" value="P:fatty acid biosynthetic process"/>
    <property type="evidence" value="ECO:0007669"/>
    <property type="project" value="UniProtKB-UniPathway"/>
</dbReference>
<feature type="signal peptide" evidence="7">
    <location>
        <begin position="1"/>
        <end position="19"/>
    </location>
</feature>
<accession>S8DG24</accession>
<protein>
    <recommendedName>
        <fullName evidence="3">very-long-chain 3-oxoacyl-CoA synthase</fullName>
        <ecNumber evidence="3">2.3.1.199</ecNumber>
    </recommendedName>
</protein>
<keyword evidence="4" id="KW-0808">Transferase</keyword>
<comment type="caution">
    <text evidence="10">The sequence shown here is derived from an EMBL/GenBank/DDBJ whole genome shotgun (WGS) entry which is preliminary data.</text>
</comment>
<evidence type="ECO:0000259" key="9">
    <source>
        <dbReference type="Pfam" id="PF08541"/>
    </source>
</evidence>
<dbReference type="CDD" id="cd00831">
    <property type="entry name" value="CHS_like"/>
    <property type="match status" value="1"/>
</dbReference>
<dbReference type="GO" id="GO:0009922">
    <property type="term" value="F:fatty acid elongase activity"/>
    <property type="evidence" value="ECO:0007669"/>
    <property type="project" value="UniProtKB-EC"/>
</dbReference>
<dbReference type="PIRSF" id="PIRSF036417">
    <property type="entry name" value="3-ktacl-CoA_syn"/>
    <property type="match status" value="1"/>
</dbReference>
<feature type="chain" id="PRO_5004549627" description="very-long-chain 3-oxoacyl-CoA synthase" evidence="7">
    <location>
        <begin position="20"/>
        <end position="426"/>
    </location>
</feature>
<dbReference type="Proteomes" id="UP000015453">
    <property type="component" value="Unassembled WGS sequence"/>
</dbReference>
<name>S8DG24_9LAMI</name>
<keyword evidence="11" id="KW-1185">Reference proteome</keyword>
<dbReference type="Gene3D" id="3.40.47.10">
    <property type="match status" value="1"/>
</dbReference>
<keyword evidence="5" id="KW-0012">Acyltransferase</keyword>